<sequence>MTAAGTMGWEPVAAVRRRPRRAEPGVWISELRPALDGPRGRVVAFPHAGAGPNALMPLLARLPGGYEIVGVTLPGRERRFGERHETTPDHPGAVVDGVVTELAGLPSCPTVFFGHSMGASLAVAAALADPAACSRLVLSAHPPSGVRFERQASWNDAVLLEVIRLGGGTPREILDNAYWRGHLLGLLRSDLTLAARLAARNQGGRLTMPLTVLGGDRDELVPVRDLVGWQEWSDTGARMRVFPGGHFYLLDEPNRPAIATEITGTPPR</sequence>
<dbReference type="RefSeq" id="WP_189164278.1">
    <property type="nucleotide sequence ID" value="NZ_BMNT01000019.1"/>
</dbReference>
<comment type="similarity">
    <text evidence="1">Belongs to the thioesterase family.</text>
</comment>
<accession>A0A917R5V2</accession>
<dbReference type="InterPro" id="IPR029058">
    <property type="entry name" value="AB_hydrolase_fold"/>
</dbReference>
<reference evidence="3" key="1">
    <citation type="journal article" date="2014" name="Int. J. Syst. Evol. Microbiol.">
        <title>Complete genome sequence of Corynebacterium casei LMG S-19264T (=DSM 44701T), isolated from a smear-ripened cheese.</title>
        <authorList>
            <consortium name="US DOE Joint Genome Institute (JGI-PGF)"/>
            <person name="Walter F."/>
            <person name="Albersmeier A."/>
            <person name="Kalinowski J."/>
            <person name="Ruckert C."/>
        </authorList>
    </citation>
    <scope>NUCLEOTIDE SEQUENCE</scope>
    <source>
        <strain evidence="3">JCM 13064</strain>
    </source>
</reference>
<evidence type="ECO:0000256" key="1">
    <source>
        <dbReference type="ARBA" id="ARBA00007169"/>
    </source>
</evidence>
<dbReference type="InterPro" id="IPR001031">
    <property type="entry name" value="Thioesterase"/>
</dbReference>
<dbReference type="GO" id="GO:0008610">
    <property type="term" value="P:lipid biosynthetic process"/>
    <property type="evidence" value="ECO:0007669"/>
    <property type="project" value="TreeGrafter"/>
</dbReference>
<protein>
    <submittedName>
        <fullName evidence="3">Pyochelin biosynthetic protein PchC</fullName>
    </submittedName>
</protein>
<keyword evidence="4" id="KW-1185">Reference proteome</keyword>
<evidence type="ECO:0000313" key="3">
    <source>
        <dbReference type="EMBL" id="GGK91058.1"/>
    </source>
</evidence>
<dbReference type="Proteomes" id="UP000645217">
    <property type="component" value="Unassembled WGS sequence"/>
</dbReference>
<feature type="domain" description="Thioesterase" evidence="2">
    <location>
        <begin position="42"/>
        <end position="262"/>
    </location>
</feature>
<proteinExistence type="inferred from homology"/>
<dbReference type="AlphaFoldDB" id="A0A917R5V2"/>
<evidence type="ECO:0000259" key="2">
    <source>
        <dbReference type="Pfam" id="PF00975"/>
    </source>
</evidence>
<dbReference type="PANTHER" id="PTHR11487">
    <property type="entry name" value="THIOESTERASE"/>
    <property type="match status" value="1"/>
</dbReference>
<dbReference type="InterPro" id="IPR012223">
    <property type="entry name" value="TEII"/>
</dbReference>
<name>A0A917R5V2_9ACTN</name>
<dbReference type="Pfam" id="PF00975">
    <property type="entry name" value="Thioesterase"/>
    <property type="match status" value="1"/>
</dbReference>
<dbReference type="EMBL" id="BMNT01000019">
    <property type="protein sequence ID" value="GGK91058.1"/>
    <property type="molecule type" value="Genomic_DNA"/>
</dbReference>
<dbReference type="PANTHER" id="PTHR11487:SF0">
    <property type="entry name" value="S-ACYL FATTY ACID SYNTHASE THIOESTERASE, MEDIUM CHAIN"/>
    <property type="match status" value="1"/>
</dbReference>
<reference evidence="3" key="2">
    <citation type="submission" date="2020-09" db="EMBL/GenBank/DDBJ databases">
        <authorList>
            <person name="Sun Q."/>
            <person name="Ohkuma M."/>
        </authorList>
    </citation>
    <scope>NUCLEOTIDE SEQUENCE</scope>
    <source>
        <strain evidence="3">JCM 13064</strain>
    </source>
</reference>
<dbReference type="SUPFAM" id="SSF53474">
    <property type="entry name" value="alpha/beta-Hydrolases"/>
    <property type="match status" value="1"/>
</dbReference>
<comment type="caution">
    <text evidence="3">The sequence shown here is derived from an EMBL/GenBank/DDBJ whole genome shotgun (WGS) entry which is preliminary data.</text>
</comment>
<organism evidence="3 4">
    <name type="scientific">Sphaerisporangium melleum</name>
    <dbReference type="NCBI Taxonomy" id="321316"/>
    <lineage>
        <taxon>Bacteria</taxon>
        <taxon>Bacillati</taxon>
        <taxon>Actinomycetota</taxon>
        <taxon>Actinomycetes</taxon>
        <taxon>Streptosporangiales</taxon>
        <taxon>Streptosporangiaceae</taxon>
        <taxon>Sphaerisporangium</taxon>
    </lineage>
</organism>
<dbReference type="Gene3D" id="3.40.50.1820">
    <property type="entry name" value="alpha/beta hydrolase"/>
    <property type="match status" value="1"/>
</dbReference>
<evidence type="ECO:0000313" key="4">
    <source>
        <dbReference type="Proteomes" id="UP000645217"/>
    </source>
</evidence>
<gene>
    <name evidence="3" type="primary">pchC</name>
    <name evidence="3" type="ORF">GCM10007964_37130</name>
</gene>